<dbReference type="PROSITE" id="PS00622">
    <property type="entry name" value="HTH_LUXR_1"/>
    <property type="match status" value="1"/>
</dbReference>
<comment type="caution">
    <text evidence="5">The sequence shown here is derived from an EMBL/GenBank/DDBJ whole genome shotgun (WGS) entry which is preliminary data.</text>
</comment>
<keyword evidence="1" id="KW-0805">Transcription regulation</keyword>
<feature type="domain" description="HTH luxR-type" evidence="4">
    <location>
        <begin position="194"/>
        <end position="259"/>
    </location>
</feature>
<dbReference type="AlphaFoldDB" id="A0A4V1ZDR0"/>
<dbReference type="Pfam" id="PF00196">
    <property type="entry name" value="GerE"/>
    <property type="match status" value="1"/>
</dbReference>
<dbReference type="InterPro" id="IPR000792">
    <property type="entry name" value="Tscrpt_reg_LuxR_C"/>
</dbReference>
<dbReference type="EMBL" id="SEWF01000004">
    <property type="protein sequence ID" value="RYU97030.1"/>
    <property type="molecule type" value="Genomic_DNA"/>
</dbReference>
<gene>
    <name evidence="5" type="ORF">EWM59_03720</name>
</gene>
<dbReference type="Gene3D" id="1.10.10.10">
    <property type="entry name" value="Winged helix-like DNA-binding domain superfamily/Winged helix DNA-binding domain"/>
    <property type="match status" value="1"/>
</dbReference>
<keyword evidence="3" id="KW-0804">Transcription</keyword>
<accession>A0A4V1ZDR0</accession>
<dbReference type="InterPro" id="IPR016032">
    <property type="entry name" value="Sig_transdc_resp-reg_C-effctor"/>
</dbReference>
<dbReference type="PANTHER" id="PTHR44688">
    <property type="entry name" value="DNA-BINDING TRANSCRIPTIONAL ACTIVATOR DEVR_DOSR"/>
    <property type="match status" value="1"/>
</dbReference>
<protein>
    <submittedName>
        <fullName evidence="5">LuxR family transcriptional regulator</fullName>
    </submittedName>
</protein>
<evidence type="ECO:0000256" key="3">
    <source>
        <dbReference type="ARBA" id="ARBA00023163"/>
    </source>
</evidence>
<dbReference type="PRINTS" id="PR00038">
    <property type="entry name" value="HTHLUXR"/>
</dbReference>
<dbReference type="Proteomes" id="UP000293162">
    <property type="component" value="Unassembled WGS sequence"/>
</dbReference>
<evidence type="ECO:0000313" key="6">
    <source>
        <dbReference type="Proteomes" id="UP000293162"/>
    </source>
</evidence>
<dbReference type="InterPro" id="IPR036388">
    <property type="entry name" value="WH-like_DNA-bd_sf"/>
</dbReference>
<sequence length="261" mass="29796">MSSLITCPFNFNDFKKIWNSGGLNEDIDVVGELVKNNPLLHETLLMQGHAMAVMDITTMTYPLLLGDVEKVCGWSTEFFYQTGVNGLLEKFLPEDLLGLGEISKQLSTYLPTLRVEQVKDFKAIYDYRIYREDGSTTRICQESTALKTNADGHIIYFMIYVSDITHFKREGKQHMHLMGGDTNLLAAIDNASGTIRPLTQLSKRELEIARLMGMGHTSEQIAEKLFITTNTVNTHRQNMLRKLELMDTTELMNFIKIYRLL</sequence>
<reference evidence="5 6" key="1">
    <citation type="submission" date="2019-02" db="EMBL/GenBank/DDBJ databases">
        <title>Bacterial novel species Emticicia sp. 17J42-9 isolated from soil.</title>
        <authorList>
            <person name="Jung H.-Y."/>
        </authorList>
    </citation>
    <scope>NUCLEOTIDE SEQUENCE [LARGE SCALE GENOMIC DNA]</scope>
    <source>
        <strain evidence="5 6">17J42-9</strain>
    </source>
</reference>
<dbReference type="CDD" id="cd06170">
    <property type="entry name" value="LuxR_C_like"/>
    <property type="match status" value="1"/>
</dbReference>
<dbReference type="Gene3D" id="3.30.450.20">
    <property type="entry name" value="PAS domain"/>
    <property type="match status" value="1"/>
</dbReference>
<dbReference type="PANTHER" id="PTHR44688:SF16">
    <property type="entry name" value="DNA-BINDING TRANSCRIPTIONAL ACTIVATOR DEVR_DOSR"/>
    <property type="match status" value="1"/>
</dbReference>
<dbReference type="GO" id="GO:0003677">
    <property type="term" value="F:DNA binding"/>
    <property type="evidence" value="ECO:0007669"/>
    <property type="project" value="UniProtKB-KW"/>
</dbReference>
<organism evidence="5 6">
    <name type="scientific">Emticicia agri</name>
    <dbReference type="NCBI Taxonomy" id="2492393"/>
    <lineage>
        <taxon>Bacteria</taxon>
        <taxon>Pseudomonadati</taxon>
        <taxon>Bacteroidota</taxon>
        <taxon>Cytophagia</taxon>
        <taxon>Cytophagales</taxon>
        <taxon>Leadbetterellaceae</taxon>
        <taxon>Emticicia</taxon>
    </lineage>
</organism>
<keyword evidence="2" id="KW-0238">DNA-binding</keyword>
<dbReference type="OrthoDB" id="1727128at2"/>
<dbReference type="SMART" id="SM00421">
    <property type="entry name" value="HTH_LUXR"/>
    <property type="match status" value="1"/>
</dbReference>
<dbReference type="PROSITE" id="PS50043">
    <property type="entry name" value="HTH_LUXR_2"/>
    <property type="match status" value="1"/>
</dbReference>
<evidence type="ECO:0000256" key="2">
    <source>
        <dbReference type="ARBA" id="ARBA00023125"/>
    </source>
</evidence>
<dbReference type="GO" id="GO:0006355">
    <property type="term" value="P:regulation of DNA-templated transcription"/>
    <property type="evidence" value="ECO:0007669"/>
    <property type="project" value="InterPro"/>
</dbReference>
<evidence type="ECO:0000256" key="1">
    <source>
        <dbReference type="ARBA" id="ARBA00023015"/>
    </source>
</evidence>
<dbReference type="RefSeq" id="WP_130019606.1">
    <property type="nucleotide sequence ID" value="NZ_SEWF01000004.1"/>
</dbReference>
<keyword evidence="6" id="KW-1185">Reference proteome</keyword>
<dbReference type="SUPFAM" id="SSF46894">
    <property type="entry name" value="C-terminal effector domain of the bipartite response regulators"/>
    <property type="match status" value="1"/>
</dbReference>
<name>A0A4V1ZDR0_9BACT</name>
<evidence type="ECO:0000313" key="5">
    <source>
        <dbReference type="EMBL" id="RYU97030.1"/>
    </source>
</evidence>
<evidence type="ECO:0000259" key="4">
    <source>
        <dbReference type="PROSITE" id="PS50043"/>
    </source>
</evidence>
<proteinExistence type="predicted"/>